<reference evidence="1" key="1">
    <citation type="journal article" date="2020" name="Nature">
        <title>Giant virus diversity and host interactions through global metagenomics.</title>
        <authorList>
            <person name="Schulz F."/>
            <person name="Roux S."/>
            <person name="Paez-Espino D."/>
            <person name="Jungbluth S."/>
            <person name="Walsh D.A."/>
            <person name="Denef V.J."/>
            <person name="McMahon K.D."/>
            <person name="Konstantinidis K.T."/>
            <person name="Eloe-Fadrosh E.A."/>
            <person name="Kyrpides N.C."/>
            <person name="Woyke T."/>
        </authorList>
    </citation>
    <scope>NUCLEOTIDE SEQUENCE</scope>
    <source>
        <strain evidence="1">GVMAG-M-3300023184-62</strain>
    </source>
</reference>
<accession>A0A6C0IF36</accession>
<organism evidence="1">
    <name type="scientific">viral metagenome</name>
    <dbReference type="NCBI Taxonomy" id="1070528"/>
    <lineage>
        <taxon>unclassified sequences</taxon>
        <taxon>metagenomes</taxon>
        <taxon>organismal metagenomes</taxon>
    </lineage>
</organism>
<dbReference type="AlphaFoldDB" id="A0A6C0IF36"/>
<protein>
    <submittedName>
        <fullName evidence="1">Uncharacterized protein</fullName>
    </submittedName>
</protein>
<evidence type="ECO:0000313" key="1">
    <source>
        <dbReference type="EMBL" id="QHT90123.1"/>
    </source>
</evidence>
<name>A0A6C0IF36_9ZZZZ</name>
<proteinExistence type="predicted"/>
<sequence length="872" mass="91417">MASSYRTLNLDVLTVKTILVKSATNSNIPINTVLASDGRGGTSWRNPNILFASSLSTISSITYQLTYGLSTITYPGYGLSSLSSIVSYGLSSILGGPIDNVPNSGVSSLSSIISYGLSSVSAGAQNPGVSSLSSIISYGLSSVSAGAQNPGVSSLSSIISYGLSSVSAGAQNPGVSSLSSIISYGLSSVQTINITCNISNIQVGGTQCNITNNYINSNGTGISSLSSIVSYGLSTVYSPYGISSLSSIVSYGLSSLGGAAGEGVSSLSSIVSYGLSSLGAGGATGISSLSSIVSYGLSSLGAGGATGISSLSSIVSYGLSSLGGAAGTGVSSLSSIVSYGLSSFSLNSIPFKSIIYNSGTNINFTNGQINPSVNTVYGFSVYSCAYGNNLWVIGGAVNQSTPYGLMYSLNGINWNNSSFATPFTMTATTDYTNNIKYIESNFVATVKFSNNWYFIWSSNGINWNRNTTNITRQVFDYAYNNSNNTWQLVVFPQTGPTKTSILITSNIFVTSGNTFTNIISGGFTTNGCGISYNNNIWVAVGINSNGFSNVQYSINGTNWSNASNVTYKSSSNILRTTAGFGATSVVYVAPNWYVAGAGGTSNNPIYRSSDGRNYTAIATSNTSNINIVLSLIYDSNSSQFYSLANIDNLSGYTGNYLISSVNNCSNWSVISPFTYSDAKQIGLAAGVITPPVQTTAVFASNIYANTVNTAYITGNGSGLVNVNLGAFSLDIPLGANPVDQTTTTVTAISNGLIFSNIFSNSQLIYPGKYLVNIKFYLQTVSGNWATATPYIYISHFNESLEDDTYSHYAYLSRKAIYPINTAFKWHTLTDTIVTTTNASPTNQYNLYYSEQSSPGAYSMNLYFTDIIVVRIA</sequence>
<dbReference type="EMBL" id="MN740152">
    <property type="protein sequence ID" value="QHT90123.1"/>
    <property type="molecule type" value="Genomic_DNA"/>
</dbReference>